<dbReference type="GO" id="GO:0005576">
    <property type="term" value="C:extracellular region"/>
    <property type="evidence" value="ECO:0007669"/>
    <property type="project" value="UniProtKB-SubCell"/>
</dbReference>
<dbReference type="Pfam" id="PF01345">
    <property type="entry name" value="DUF11"/>
    <property type="match status" value="4"/>
</dbReference>
<evidence type="ECO:0000256" key="3">
    <source>
        <dbReference type="ARBA" id="ARBA00022729"/>
    </source>
</evidence>
<accession>A0A0P9DKZ3</accession>
<evidence type="ECO:0000313" key="7">
    <source>
        <dbReference type="EMBL" id="KPV54195.1"/>
    </source>
</evidence>
<evidence type="ECO:0000256" key="1">
    <source>
        <dbReference type="ARBA" id="ARBA00004613"/>
    </source>
</evidence>
<protein>
    <recommendedName>
        <fullName evidence="9">DUF11 domain-containing protein</fullName>
    </recommendedName>
</protein>
<dbReference type="InterPro" id="IPR051172">
    <property type="entry name" value="Chlamydia_OmcB"/>
</dbReference>
<keyword evidence="8" id="KW-1185">Reference proteome</keyword>
<feature type="domain" description="SD-repeat containing protein B" evidence="6">
    <location>
        <begin position="629"/>
        <end position="739"/>
    </location>
</feature>
<comment type="subcellular location">
    <subcellularLocation>
        <location evidence="1">Secreted</location>
    </subcellularLocation>
</comment>
<evidence type="ECO:0000256" key="2">
    <source>
        <dbReference type="ARBA" id="ARBA00022525"/>
    </source>
</evidence>
<evidence type="ECO:0000259" key="6">
    <source>
        <dbReference type="Pfam" id="PF17210"/>
    </source>
</evidence>
<name>A0A0P9DKZ3_9CHLR</name>
<sequence>MQQHRIIRSTTLLPFLLLLALAVFAPLAQLPFGTPAAQAAPLAQSGTAANVGIAAPGYGNYTYLTSAYAETLVDSRKGTWAAVLNATKGGVSTALTLNQLGSVYGLAYDNGVVTGVRRVFIGAFARRYTKFGPGGPGAIYQYNLNTGGYSQIATVPGVTVDGHSTLYPGLPSNYRTNYDNWMQPWVGRSSLGDLEMGSGGAYLYVTDLQNRRVLAADMRSGNPNSTWQVLYTSPGNRIPFAIRFAPPINPTEDAFLAIGEIDPVSLHAYVIFRNASTGALWQAIDQDLHDSSIWNRIQRNTEPTGWYAWEDLPDTSSVFRPMPLLSGLAFTINRRAVVLGFRDRFADQYKQYDSGENLRDTVAVYATGDSLTYRWNGSAYVMQRAGFQNPPDSDCGNVAWPAGSDYFRDSSYFGGNECQQPHAATHMGAVQITPNGQQWPPNEELVTTALDPLQGSSSGMMWFNVNPYQRDATAAVTAVVNDQLWKSATLGDITPLADFAYIGARAWNDANANGVQDAGEASIANVQTDLIDTRNGNVATSAKTGADGWVYFVVQPNVSYTIRAASSNWNAGGVLANYIISPPDQGGNDTTDSDLNSLDGTVTLPGQRRDQTNTTIGMGFLLVNNALNTIGDRVWLDTNANGVQDAGEPNVNGSQTAVQIRLNCVQVYPSCPAGYPRSLSLGSGGTYQFGNLPAGIYYANFTPPSGTLGSPPDRGGNDALDSDGYATSGRFDTTYVCVGNPGVGCPISNPNLDQGLLGGIDLQITKTGPATAPVGTAIQYTLTWRNNSTISVPAGAVIQDTLPTGLTFVSASPAATTTSGSTRSWTLGPLAAGQSGTITINATVNTNAPTSVTNTATITVPSGQTDPTPSNNSSSVTTTILYPDIQITKSGPATAAVGANIQYTLTYRNNSTFTVPAGSVVQDTLPAGLTFVSASPAATNTSGSTRSWTLGTLAAGQSGTITINATVATTAPASVSNTGTIAVPTGYTDSTPGNNSSTVTTTIQRPDVSIAKTGPATALVSDTITYQLTWRNIGTAPAANVVVRDTLPAGLAFVSATPAPSSVSGQVLTWNLGTQAAGASGTISVQAQVLMSAPVSLVNTAQVSTTSLGDPNTSNDTSTWTTTVLRPNVRITKTAPANTAEMSQLQYTLAYANNGTVAAANVVVRDTLPAGLSYVSASPSPSNVSGQTLTWNLGTLNANQSGSIVITTRVAAGTGGSNLDNTATIQTSTPGDDPSDNTSTTSTYVIPPPPPPAPSTNWKLAIRSTLDPLSQDGNPTNGVYVSNDSNVHWPAGEVLDWTPRAQISLPGASSLYPYQFRSKIVGWSYVSTNVESVERGATEADDMPGHGAGCRAGDRSGVDGSGLDGCVYRYIGSGALNDTSVPTENDMNGQAHGYWSVGVPRSMRNDVYTYSLSQLGAVKLTVQVKVVIETYNVEDPTGQTLRTRTDTPSNTYTLTLVVPRDLK</sequence>
<feature type="compositionally biased region" description="Polar residues" evidence="4">
    <location>
        <begin position="1217"/>
        <end position="1226"/>
    </location>
</feature>
<evidence type="ECO:0008006" key="9">
    <source>
        <dbReference type="Google" id="ProtNLM"/>
    </source>
</evidence>
<feature type="domain" description="DUF11" evidence="5">
    <location>
        <begin position="761"/>
        <end position="877"/>
    </location>
</feature>
<gene>
    <name evidence="7" type="ORF">SE17_05210</name>
</gene>
<comment type="caution">
    <text evidence="7">The sequence shown here is derived from an EMBL/GenBank/DDBJ whole genome shotgun (WGS) entry which is preliminary data.</text>
</comment>
<feature type="domain" description="DUF11" evidence="5">
    <location>
        <begin position="884"/>
        <end position="1000"/>
    </location>
</feature>
<feature type="compositionally biased region" description="Low complexity" evidence="4">
    <location>
        <begin position="1227"/>
        <end position="1245"/>
    </location>
</feature>
<proteinExistence type="predicted"/>
<dbReference type="InterPro" id="IPR013783">
    <property type="entry name" value="Ig-like_fold"/>
</dbReference>
<organism evidence="7 8">
    <name type="scientific">Kouleothrix aurantiaca</name>
    <dbReference type="NCBI Taxonomy" id="186479"/>
    <lineage>
        <taxon>Bacteria</taxon>
        <taxon>Bacillati</taxon>
        <taxon>Chloroflexota</taxon>
        <taxon>Chloroflexia</taxon>
        <taxon>Chloroflexales</taxon>
        <taxon>Roseiflexineae</taxon>
        <taxon>Roseiflexaceae</taxon>
        <taxon>Kouleothrix</taxon>
    </lineage>
</organism>
<dbReference type="InterPro" id="IPR047589">
    <property type="entry name" value="DUF11_rpt"/>
</dbReference>
<dbReference type="Gene3D" id="2.60.40.1170">
    <property type="entry name" value="Mu homology domain, subdomain B"/>
    <property type="match status" value="1"/>
</dbReference>
<dbReference type="PANTHER" id="PTHR34819:SF3">
    <property type="entry name" value="CELL SURFACE PROTEIN"/>
    <property type="match status" value="1"/>
</dbReference>
<evidence type="ECO:0000313" key="8">
    <source>
        <dbReference type="Proteomes" id="UP000050509"/>
    </source>
</evidence>
<feature type="region of interest" description="Disordered" evidence="4">
    <location>
        <begin position="1215"/>
        <end position="1255"/>
    </location>
</feature>
<dbReference type="PATRIC" id="fig|186479.3.peg.10936"/>
<keyword evidence="2" id="KW-0964">Secreted</keyword>
<feature type="domain" description="DUF11" evidence="5">
    <location>
        <begin position="1007"/>
        <end position="1121"/>
    </location>
</feature>
<dbReference type="InterPro" id="IPR033764">
    <property type="entry name" value="Sdr_B"/>
</dbReference>
<keyword evidence="3" id="KW-0732">Signal</keyword>
<feature type="domain" description="DUF11" evidence="5">
    <location>
        <begin position="1129"/>
        <end position="1242"/>
    </location>
</feature>
<dbReference type="PANTHER" id="PTHR34819">
    <property type="entry name" value="LARGE CYSTEINE-RICH PERIPLASMIC PROTEIN OMCB"/>
    <property type="match status" value="1"/>
</dbReference>
<evidence type="ECO:0000256" key="4">
    <source>
        <dbReference type="SAM" id="MobiDB-lite"/>
    </source>
</evidence>
<dbReference type="SUPFAM" id="SSF117074">
    <property type="entry name" value="Hypothetical protein PA1324"/>
    <property type="match status" value="2"/>
</dbReference>
<evidence type="ECO:0000259" key="5">
    <source>
        <dbReference type="Pfam" id="PF01345"/>
    </source>
</evidence>
<dbReference type="Gene3D" id="2.60.40.10">
    <property type="entry name" value="Immunoglobulins"/>
    <property type="match status" value="4"/>
</dbReference>
<dbReference type="EMBL" id="LJCR01000095">
    <property type="protein sequence ID" value="KPV54195.1"/>
    <property type="molecule type" value="Genomic_DNA"/>
</dbReference>
<dbReference type="InterPro" id="IPR001434">
    <property type="entry name" value="OmcB-like_DUF11"/>
</dbReference>
<dbReference type="NCBIfam" id="TIGR01451">
    <property type="entry name" value="B_ant_repeat"/>
    <property type="match status" value="4"/>
</dbReference>
<reference evidence="7 8" key="1">
    <citation type="submission" date="2015-09" db="EMBL/GenBank/DDBJ databases">
        <title>Draft genome sequence of Kouleothrix aurantiaca JCM 19913.</title>
        <authorList>
            <person name="Hemp J."/>
        </authorList>
    </citation>
    <scope>NUCLEOTIDE SEQUENCE [LARGE SCALE GENOMIC DNA]</scope>
    <source>
        <strain evidence="7 8">COM-B</strain>
    </source>
</reference>
<feature type="domain" description="SD-repeat containing protein B" evidence="6">
    <location>
        <begin position="501"/>
        <end position="620"/>
    </location>
</feature>
<dbReference type="Pfam" id="PF17210">
    <property type="entry name" value="SdrD_B"/>
    <property type="match status" value="2"/>
</dbReference>
<dbReference type="Proteomes" id="UP000050509">
    <property type="component" value="Unassembled WGS sequence"/>
</dbReference>